<evidence type="ECO:0000313" key="6">
    <source>
        <dbReference type="EMBL" id="TMQ55782.1"/>
    </source>
</evidence>
<dbReference type="Gene3D" id="2.40.30.130">
    <property type="match status" value="1"/>
</dbReference>
<comment type="caution">
    <text evidence="6">The sequence shown here is derived from an EMBL/GenBank/DDBJ whole genome shotgun (WGS) entry which is preliminary data.</text>
</comment>
<dbReference type="InterPro" id="IPR018163">
    <property type="entry name" value="Thr/Ala-tRNA-synth_IIc_edit"/>
</dbReference>
<dbReference type="GO" id="GO:0046872">
    <property type="term" value="F:metal ion binding"/>
    <property type="evidence" value="ECO:0007669"/>
    <property type="project" value="UniProtKB-KW"/>
</dbReference>
<dbReference type="GO" id="GO:0005524">
    <property type="term" value="F:ATP binding"/>
    <property type="evidence" value="ECO:0007669"/>
    <property type="project" value="InterPro"/>
</dbReference>
<feature type="domain" description="Alanyl-transfer RNA synthetases family profile" evidence="5">
    <location>
        <begin position="1"/>
        <end position="236"/>
    </location>
</feature>
<protein>
    <recommendedName>
        <fullName evidence="5">Alanyl-transfer RNA synthetases family profile domain-containing protein</fullName>
    </recommendedName>
</protein>
<dbReference type="InterPro" id="IPR018165">
    <property type="entry name" value="Ala-tRNA-synth_IIc_core"/>
</dbReference>
<evidence type="ECO:0000256" key="4">
    <source>
        <dbReference type="ARBA" id="ARBA00022833"/>
    </source>
</evidence>
<dbReference type="SMART" id="SM00863">
    <property type="entry name" value="tRNA_SAD"/>
    <property type="match status" value="1"/>
</dbReference>
<dbReference type="GO" id="GO:0004813">
    <property type="term" value="F:alanine-tRNA ligase activity"/>
    <property type="evidence" value="ECO:0007669"/>
    <property type="project" value="InterPro"/>
</dbReference>
<dbReference type="SUPFAM" id="SSF55186">
    <property type="entry name" value="ThrRS/AlaRS common domain"/>
    <property type="match status" value="1"/>
</dbReference>
<proteinExistence type="predicted"/>
<evidence type="ECO:0000256" key="3">
    <source>
        <dbReference type="ARBA" id="ARBA00022723"/>
    </source>
</evidence>
<dbReference type="InterPro" id="IPR009000">
    <property type="entry name" value="Transl_B-barrel_sf"/>
</dbReference>
<evidence type="ECO:0000256" key="1">
    <source>
        <dbReference type="ARBA" id="ARBA00001947"/>
    </source>
</evidence>
<dbReference type="GO" id="GO:0006419">
    <property type="term" value="P:alanyl-tRNA aminoacylation"/>
    <property type="evidence" value="ECO:0007669"/>
    <property type="project" value="InterPro"/>
</dbReference>
<evidence type="ECO:0000313" key="7">
    <source>
        <dbReference type="Proteomes" id="UP000319829"/>
    </source>
</evidence>
<dbReference type="GO" id="GO:0003676">
    <property type="term" value="F:nucleic acid binding"/>
    <property type="evidence" value="ECO:0007669"/>
    <property type="project" value="InterPro"/>
</dbReference>
<dbReference type="InterPro" id="IPR012947">
    <property type="entry name" value="tRNA_SAD"/>
</dbReference>
<keyword evidence="3" id="KW-0479">Metal-binding</keyword>
<comment type="subcellular location">
    <subcellularLocation>
        <location evidence="2">Cytoplasm</location>
    </subcellularLocation>
</comment>
<dbReference type="EMBL" id="VBOU01000014">
    <property type="protein sequence ID" value="TMQ55782.1"/>
    <property type="molecule type" value="Genomic_DNA"/>
</dbReference>
<dbReference type="PROSITE" id="PS50860">
    <property type="entry name" value="AA_TRNA_LIGASE_II_ALA"/>
    <property type="match status" value="1"/>
</dbReference>
<dbReference type="GO" id="GO:0002161">
    <property type="term" value="F:aminoacyl-tRNA deacylase activity"/>
    <property type="evidence" value="ECO:0007669"/>
    <property type="project" value="UniProtKB-ARBA"/>
</dbReference>
<name>A0A538SWP9_UNCEI</name>
<evidence type="ECO:0000256" key="2">
    <source>
        <dbReference type="ARBA" id="ARBA00004496"/>
    </source>
</evidence>
<reference evidence="6 7" key="1">
    <citation type="journal article" date="2019" name="Nat. Microbiol.">
        <title>Mediterranean grassland soil C-N compound turnover is dependent on rainfall and depth, and is mediated by genomically divergent microorganisms.</title>
        <authorList>
            <person name="Diamond S."/>
            <person name="Andeer P.F."/>
            <person name="Li Z."/>
            <person name="Crits-Christoph A."/>
            <person name="Burstein D."/>
            <person name="Anantharaman K."/>
            <person name="Lane K.R."/>
            <person name="Thomas B.C."/>
            <person name="Pan C."/>
            <person name="Northen T.R."/>
            <person name="Banfield J.F."/>
        </authorList>
    </citation>
    <scope>NUCLEOTIDE SEQUENCE [LARGE SCALE GENOMIC DNA]</scope>
    <source>
        <strain evidence="6">WS_4</strain>
    </source>
</reference>
<dbReference type="InterPro" id="IPR051335">
    <property type="entry name" value="Alanyl-tRNA_Editing_Enzymes"/>
</dbReference>
<dbReference type="Proteomes" id="UP000319829">
    <property type="component" value="Unassembled WGS sequence"/>
</dbReference>
<evidence type="ECO:0000259" key="5">
    <source>
        <dbReference type="PROSITE" id="PS50860"/>
    </source>
</evidence>
<dbReference type="PANTHER" id="PTHR43462">
    <property type="entry name" value="ALANYL-TRNA EDITING PROTEIN"/>
    <property type="match status" value="1"/>
</dbReference>
<accession>A0A538SWP9</accession>
<dbReference type="Pfam" id="PF02272">
    <property type="entry name" value="DHHA1"/>
    <property type="match status" value="1"/>
</dbReference>
<dbReference type="Gene3D" id="3.10.310.40">
    <property type="match status" value="1"/>
</dbReference>
<comment type="cofactor">
    <cofactor evidence="1">
        <name>Zn(2+)</name>
        <dbReference type="ChEBI" id="CHEBI:29105"/>
    </cofactor>
</comment>
<dbReference type="SUPFAM" id="SSF50447">
    <property type="entry name" value="Translation proteins"/>
    <property type="match status" value="1"/>
</dbReference>
<dbReference type="Gene3D" id="3.30.980.10">
    <property type="entry name" value="Threonyl-trna Synthetase, Chain A, domain 2"/>
    <property type="match status" value="1"/>
</dbReference>
<keyword evidence="4" id="KW-0862">Zinc</keyword>
<organism evidence="6 7">
    <name type="scientific">Eiseniibacteriota bacterium</name>
    <dbReference type="NCBI Taxonomy" id="2212470"/>
    <lineage>
        <taxon>Bacteria</taxon>
        <taxon>Candidatus Eiseniibacteriota</taxon>
    </lineage>
</organism>
<sequence length="401" mass="43285">MTRRLYHEDSTIRDFEGTVLHSIERDGATWVELDRTAFYPGGGGQPADRGRLDALSVVDVSEDEGRVWHRVEGAPAPGSRVEASVDWARRFDHMQQHTGQHILSQAFIAVAGAETRSFHLGEEEVSIDVAHPGLDPEMLRSVEERANEVVWEDREILIHEVPREEIGRFPLRKLPAVEGIVRVVEVQGFDWSACGGTHVRRTGQVGIVAILSTEKYKGGTRVAFVCGGRALRRQRDRARLLRELSLAFTAGESDLPKAVARLKEERERLDKRLKTLLSSELTREAAALIEAAPRGLRGPVVARHFPDRDSGEIGALASLIAGRGAIALLASGGETPRAHFSAPAGTISVGDLLGRLCREYGGKGGGRPESAQGAIPAHALEAALDAARAAALAGAQEGTTA</sequence>
<dbReference type="GO" id="GO:0005737">
    <property type="term" value="C:cytoplasm"/>
    <property type="evidence" value="ECO:0007669"/>
    <property type="project" value="UniProtKB-SubCell"/>
</dbReference>
<dbReference type="PANTHER" id="PTHR43462:SF1">
    <property type="entry name" value="ALANYL-TRNA EDITING PROTEIN AARSD1"/>
    <property type="match status" value="1"/>
</dbReference>
<gene>
    <name evidence="6" type="ORF">E6K74_02100</name>
</gene>
<dbReference type="Pfam" id="PF07973">
    <property type="entry name" value="tRNA_SAD"/>
    <property type="match status" value="1"/>
</dbReference>
<dbReference type="AlphaFoldDB" id="A0A538SWP9"/>
<dbReference type="InterPro" id="IPR003156">
    <property type="entry name" value="DHHA1_dom"/>
</dbReference>